<keyword evidence="1 2" id="KW-0694">RNA-binding</keyword>
<dbReference type="EMBL" id="BAABFO010000009">
    <property type="protein sequence ID" value="GAA4332641.1"/>
    <property type="molecule type" value="Genomic_DNA"/>
</dbReference>
<feature type="compositionally biased region" description="Low complexity" evidence="3">
    <location>
        <begin position="218"/>
        <end position="239"/>
    </location>
</feature>
<dbReference type="InterPro" id="IPR001890">
    <property type="entry name" value="RNA-binding_CRM"/>
</dbReference>
<evidence type="ECO:0000256" key="2">
    <source>
        <dbReference type="PROSITE-ProRule" id="PRU00626"/>
    </source>
</evidence>
<dbReference type="PANTHER" id="PTHR40065">
    <property type="entry name" value="RNA-BINDING PROTEIN YHBY"/>
    <property type="match status" value="1"/>
</dbReference>
<dbReference type="Gene3D" id="3.30.110.60">
    <property type="entry name" value="YhbY-like"/>
    <property type="match status" value="1"/>
</dbReference>
<dbReference type="SMART" id="SM01103">
    <property type="entry name" value="CRS1_YhbY"/>
    <property type="match status" value="1"/>
</dbReference>
<accession>A0ABP8H0J1</accession>
<feature type="domain" description="CRM" evidence="4">
    <location>
        <begin position="4"/>
        <end position="100"/>
    </location>
</feature>
<feature type="region of interest" description="Disordered" evidence="3">
    <location>
        <begin position="103"/>
        <end position="248"/>
    </location>
</feature>
<name>A0ABP8H0J1_9BURK</name>
<reference evidence="6" key="1">
    <citation type="journal article" date="2019" name="Int. J. Syst. Evol. Microbiol.">
        <title>The Global Catalogue of Microorganisms (GCM) 10K type strain sequencing project: providing services to taxonomists for standard genome sequencing and annotation.</title>
        <authorList>
            <consortium name="The Broad Institute Genomics Platform"/>
            <consortium name="The Broad Institute Genome Sequencing Center for Infectious Disease"/>
            <person name="Wu L."/>
            <person name="Ma J."/>
        </authorList>
    </citation>
    <scope>NUCLEOTIDE SEQUENCE [LARGE SCALE GENOMIC DNA]</scope>
    <source>
        <strain evidence="6">JCM 17666</strain>
    </source>
</reference>
<keyword evidence="6" id="KW-1185">Reference proteome</keyword>
<organism evidence="5 6">
    <name type="scientific">Pigmentiphaga soli</name>
    <dbReference type="NCBI Taxonomy" id="1007095"/>
    <lineage>
        <taxon>Bacteria</taxon>
        <taxon>Pseudomonadati</taxon>
        <taxon>Pseudomonadota</taxon>
        <taxon>Betaproteobacteria</taxon>
        <taxon>Burkholderiales</taxon>
        <taxon>Alcaligenaceae</taxon>
        <taxon>Pigmentiphaga</taxon>
    </lineage>
</organism>
<evidence type="ECO:0000256" key="1">
    <source>
        <dbReference type="ARBA" id="ARBA00022884"/>
    </source>
</evidence>
<evidence type="ECO:0000313" key="6">
    <source>
        <dbReference type="Proteomes" id="UP001501671"/>
    </source>
</evidence>
<proteinExistence type="predicted"/>
<dbReference type="RefSeq" id="WP_345249463.1">
    <property type="nucleotide sequence ID" value="NZ_BAABFO010000009.1"/>
</dbReference>
<protein>
    <submittedName>
        <fullName evidence="5">YhbY family RNA-binding protein</fullName>
    </submittedName>
</protein>
<comment type="caution">
    <text evidence="5">The sequence shown here is derived from an EMBL/GenBank/DDBJ whole genome shotgun (WGS) entry which is preliminary data.</text>
</comment>
<dbReference type="Proteomes" id="UP001501671">
    <property type="component" value="Unassembled WGS sequence"/>
</dbReference>
<dbReference type="SUPFAM" id="SSF75471">
    <property type="entry name" value="YhbY-like"/>
    <property type="match status" value="1"/>
</dbReference>
<feature type="compositionally biased region" description="Low complexity" evidence="3">
    <location>
        <begin position="128"/>
        <end position="139"/>
    </location>
</feature>
<dbReference type="Pfam" id="PF01985">
    <property type="entry name" value="CRS1_YhbY"/>
    <property type="match status" value="1"/>
</dbReference>
<dbReference type="PANTHER" id="PTHR40065:SF3">
    <property type="entry name" value="RNA-BINDING PROTEIN YHBY"/>
    <property type="match status" value="1"/>
</dbReference>
<dbReference type="InterPro" id="IPR051925">
    <property type="entry name" value="RNA-binding_domain"/>
</dbReference>
<feature type="compositionally biased region" description="Basic and acidic residues" evidence="3">
    <location>
        <begin position="142"/>
        <end position="174"/>
    </location>
</feature>
<evidence type="ECO:0000256" key="3">
    <source>
        <dbReference type="SAM" id="MobiDB-lite"/>
    </source>
</evidence>
<sequence length="248" mass="26251">MPVLDIDSQTRSALRAAAHPLKPVVLIGEKGLSDAVLQEIDRSLSAHGLIKVRAGGEDRAARDELLAHICDTLSCAPVHHLGKTLVLFRPTDDAPDADALLARRGKRSEVADLGHGGRKPSEPHIPKKLAAAGKPAPARTRSRTEREPEPLTARERYLGESGRRSRPSTHEETASRSGAARVEPAEAPRRKPAGLASTLGAARKRAASPGARPAPVRSALSLRAGARAGQGAQRTTATSRRPKSATKK</sequence>
<evidence type="ECO:0000259" key="4">
    <source>
        <dbReference type="PROSITE" id="PS51295"/>
    </source>
</evidence>
<gene>
    <name evidence="5" type="ORF">GCM10023144_22920</name>
</gene>
<dbReference type="PROSITE" id="PS51295">
    <property type="entry name" value="CRM"/>
    <property type="match status" value="1"/>
</dbReference>
<evidence type="ECO:0000313" key="5">
    <source>
        <dbReference type="EMBL" id="GAA4332641.1"/>
    </source>
</evidence>
<dbReference type="InterPro" id="IPR035920">
    <property type="entry name" value="YhbY-like_sf"/>
</dbReference>